<dbReference type="Proteomes" id="UP000767238">
    <property type="component" value="Unassembled WGS sequence"/>
</dbReference>
<accession>A0A9P8K3H9</accession>
<protein>
    <submittedName>
        <fullName evidence="1">Uncharacterized protein</fullName>
    </submittedName>
</protein>
<comment type="caution">
    <text evidence="1">The sequence shown here is derived from an EMBL/GenBank/DDBJ whole genome shotgun (WGS) entry which is preliminary data.</text>
</comment>
<sequence>MAFWTDKILLPAICKTCDSDKTNHIPRSFEEVRNRAWARGETTVVNHYQRAGPTDGSTETVGLGLSRAGKHSSIGCYLQQEDLEEVWKEALATIQLGLASEGDARFKDFKDCFLVVSSHGAKMATKGRDHTLSLARTKFRMLFDRAFDTRPEIIPREDFYLDNGHEITPEKGSGLVLLRKTERLNHLGGSYACQTSGKRKVSQDNWKWALTKDVGTTKIVTTSSNSLRQGGLVDVKAYNLNKDIFTGPDRGLPPFGEVKLEGLTFDPAVLNQWLEHNKQGSSHHGGAGPRARETLLDILRQVKRRLDNALKASKEESFGVRAEDRVNIELYDLLQEPESAWLEDITTERAEENHFPFWILPADHVKAFWRSEIDRWLFGFERQIATVNTKDHKISSQQQFINSATAAIFLRTLQNIPSKGLSGRPLQLWRSKYKIKETEAKDGDRSRKQTTKRVKRYGFGFEDSLKAWGMPYINVDSMSWGALAVVPCKLAKTAFFNSFGFELGFKKKVRELGKRACKASEVQNRQDWEANTYGES</sequence>
<evidence type="ECO:0000313" key="2">
    <source>
        <dbReference type="Proteomes" id="UP000767238"/>
    </source>
</evidence>
<feature type="non-terminal residue" evidence="1">
    <location>
        <position position="536"/>
    </location>
</feature>
<dbReference type="AlphaFoldDB" id="A0A9P8K3H9"/>
<gene>
    <name evidence="1" type="ORF">KCV03_g9977</name>
</gene>
<organism evidence="1 2">
    <name type="scientific">Aureobasidium melanogenum</name>
    <name type="common">Aureobasidium pullulans var. melanogenum</name>
    <dbReference type="NCBI Taxonomy" id="46634"/>
    <lineage>
        <taxon>Eukaryota</taxon>
        <taxon>Fungi</taxon>
        <taxon>Dikarya</taxon>
        <taxon>Ascomycota</taxon>
        <taxon>Pezizomycotina</taxon>
        <taxon>Dothideomycetes</taxon>
        <taxon>Dothideomycetidae</taxon>
        <taxon>Dothideales</taxon>
        <taxon>Saccotheciaceae</taxon>
        <taxon>Aureobasidium</taxon>
    </lineage>
</organism>
<name>A0A9P8K3H9_AURME</name>
<dbReference type="EMBL" id="JAHFYH010000161">
    <property type="protein sequence ID" value="KAH0210590.1"/>
    <property type="molecule type" value="Genomic_DNA"/>
</dbReference>
<reference evidence="1" key="1">
    <citation type="journal article" date="2021" name="J Fungi (Basel)">
        <title>Virulence traits and population genomics of the black yeast Aureobasidium melanogenum.</title>
        <authorList>
            <person name="Cernosa A."/>
            <person name="Sun X."/>
            <person name="Gostincar C."/>
            <person name="Fang C."/>
            <person name="Gunde-Cimerman N."/>
            <person name="Song Z."/>
        </authorList>
    </citation>
    <scope>NUCLEOTIDE SEQUENCE</scope>
    <source>
        <strain evidence="1">EXF-8016</strain>
    </source>
</reference>
<proteinExistence type="predicted"/>
<reference evidence="1" key="2">
    <citation type="submission" date="2021-08" db="EMBL/GenBank/DDBJ databases">
        <authorList>
            <person name="Gostincar C."/>
            <person name="Sun X."/>
            <person name="Song Z."/>
            <person name="Gunde-Cimerman N."/>
        </authorList>
    </citation>
    <scope>NUCLEOTIDE SEQUENCE</scope>
    <source>
        <strain evidence="1">EXF-8016</strain>
    </source>
</reference>
<evidence type="ECO:0000313" key="1">
    <source>
        <dbReference type="EMBL" id="KAH0210590.1"/>
    </source>
</evidence>